<evidence type="ECO:0000313" key="6">
    <source>
        <dbReference type="Proteomes" id="UP000823661"/>
    </source>
</evidence>
<organism evidence="5 6">
    <name type="scientific">Candidatus Cryptobacteroides intestinavium</name>
    <dbReference type="NCBI Taxonomy" id="2840766"/>
    <lineage>
        <taxon>Bacteria</taxon>
        <taxon>Pseudomonadati</taxon>
        <taxon>Bacteroidota</taxon>
        <taxon>Bacteroidia</taxon>
        <taxon>Bacteroidales</taxon>
        <taxon>Candidatus Cryptobacteroides</taxon>
    </lineage>
</organism>
<reference evidence="5" key="1">
    <citation type="submission" date="2020-10" db="EMBL/GenBank/DDBJ databases">
        <authorList>
            <person name="Gilroy R."/>
        </authorList>
    </citation>
    <scope>NUCLEOTIDE SEQUENCE</scope>
    <source>
        <strain evidence="5">B1-20833</strain>
    </source>
</reference>
<feature type="chain" id="PRO_5039294159" evidence="4">
    <location>
        <begin position="21"/>
        <end position="311"/>
    </location>
</feature>
<reference evidence="5" key="2">
    <citation type="journal article" date="2021" name="PeerJ">
        <title>Extensive microbial diversity within the chicken gut microbiome revealed by metagenomics and culture.</title>
        <authorList>
            <person name="Gilroy R."/>
            <person name="Ravi A."/>
            <person name="Getino M."/>
            <person name="Pursley I."/>
            <person name="Horton D.L."/>
            <person name="Alikhan N.F."/>
            <person name="Baker D."/>
            <person name="Gharbi K."/>
            <person name="Hall N."/>
            <person name="Watson M."/>
            <person name="Adriaenssens E.M."/>
            <person name="Foster-Nyarko E."/>
            <person name="Jarju S."/>
            <person name="Secka A."/>
            <person name="Antonio M."/>
            <person name="Oren A."/>
            <person name="Chaudhuri R.R."/>
            <person name="La Ragione R."/>
            <person name="Hildebrand F."/>
            <person name="Pallen M.J."/>
        </authorList>
    </citation>
    <scope>NUCLEOTIDE SEQUENCE</scope>
    <source>
        <strain evidence="5">B1-20833</strain>
    </source>
</reference>
<evidence type="ECO:0000256" key="1">
    <source>
        <dbReference type="ARBA" id="ARBA00022737"/>
    </source>
</evidence>
<dbReference type="SUPFAM" id="SSF48452">
    <property type="entry name" value="TPR-like"/>
    <property type="match status" value="2"/>
</dbReference>
<dbReference type="InterPro" id="IPR019734">
    <property type="entry name" value="TPR_rpt"/>
</dbReference>
<dbReference type="PANTHER" id="PTHR44858:SF1">
    <property type="entry name" value="UDP-N-ACETYLGLUCOSAMINE--PEPTIDE N-ACETYLGLUCOSAMINYLTRANSFERASE SPINDLY-RELATED"/>
    <property type="match status" value="1"/>
</dbReference>
<dbReference type="InterPro" id="IPR050498">
    <property type="entry name" value="Ycf3"/>
</dbReference>
<dbReference type="EMBL" id="JADIMI010000014">
    <property type="protein sequence ID" value="MBO8451560.1"/>
    <property type="molecule type" value="Genomic_DNA"/>
</dbReference>
<proteinExistence type="predicted"/>
<feature type="repeat" description="TPR" evidence="3">
    <location>
        <begin position="196"/>
        <end position="229"/>
    </location>
</feature>
<sequence length="311" mass="33469">MKRIILMAAAAILAAATVSAQDLEQATNTYNNGVMALQMGDNTTALDSFKQALTMAEACGESGNDVAANCKNVIPGVMLSIAKDFIQNKEYDKAVTSLKEAATVAKEYGNADTETEAIELVPQVLLQKANDLLKEKDFANAVNAYNEAIAADPDNGRAYLLLGSALASSGKIAEAEAAYTKAGELGESSDATKQLANLYLRVANSYYKAKKYTEAIEAAEKSISYVDSNANTYLIAANSAQKLNDNAAAISYFEKYISMPKARNVNAYTFTIAVLYQQAGNKEKAIEYYQKVASDQQYGTQAQEQLKALQQ</sequence>
<dbReference type="Gene3D" id="1.25.40.10">
    <property type="entry name" value="Tetratricopeptide repeat domain"/>
    <property type="match status" value="3"/>
</dbReference>
<dbReference type="PROSITE" id="PS50005">
    <property type="entry name" value="TPR"/>
    <property type="match status" value="2"/>
</dbReference>
<dbReference type="Pfam" id="PF13181">
    <property type="entry name" value="TPR_8"/>
    <property type="match status" value="1"/>
</dbReference>
<dbReference type="AlphaFoldDB" id="A0A9D9HET3"/>
<evidence type="ECO:0000256" key="4">
    <source>
        <dbReference type="SAM" id="SignalP"/>
    </source>
</evidence>
<keyword evidence="4" id="KW-0732">Signal</keyword>
<dbReference type="Pfam" id="PF13432">
    <property type="entry name" value="TPR_16"/>
    <property type="match status" value="2"/>
</dbReference>
<comment type="caution">
    <text evidence="5">The sequence shown here is derived from an EMBL/GenBank/DDBJ whole genome shotgun (WGS) entry which is preliminary data.</text>
</comment>
<protein>
    <submittedName>
        <fullName evidence="5">Tetratricopeptide repeat protein</fullName>
    </submittedName>
</protein>
<evidence type="ECO:0000313" key="5">
    <source>
        <dbReference type="EMBL" id="MBO8451560.1"/>
    </source>
</evidence>
<dbReference type="PANTHER" id="PTHR44858">
    <property type="entry name" value="TETRATRICOPEPTIDE REPEAT PROTEIN 6"/>
    <property type="match status" value="1"/>
</dbReference>
<name>A0A9D9HET3_9BACT</name>
<evidence type="ECO:0000256" key="2">
    <source>
        <dbReference type="ARBA" id="ARBA00022803"/>
    </source>
</evidence>
<accession>A0A9D9HET3</accession>
<keyword evidence="2 3" id="KW-0802">TPR repeat</keyword>
<feature type="signal peptide" evidence="4">
    <location>
        <begin position="1"/>
        <end position="20"/>
    </location>
</feature>
<dbReference type="SMART" id="SM00028">
    <property type="entry name" value="TPR"/>
    <property type="match status" value="7"/>
</dbReference>
<dbReference type="InterPro" id="IPR011990">
    <property type="entry name" value="TPR-like_helical_dom_sf"/>
</dbReference>
<keyword evidence="1" id="KW-0677">Repeat</keyword>
<feature type="repeat" description="TPR" evidence="3">
    <location>
        <begin position="122"/>
        <end position="155"/>
    </location>
</feature>
<gene>
    <name evidence="5" type="ORF">IAC06_01580</name>
</gene>
<dbReference type="Proteomes" id="UP000823661">
    <property type="component" value="Unassembled WGS sequence"/>
</dbReference>
<evidence type="ECO:0000256" key="3">
    <source>
        <dbReference type="PROSITE-ProRule" id="PRU00339"/>
    </source>
</evidence>